<evidence type="ECO:0000313" key="1">
    <source>
        <dbReference type="EMBL" id="OTF96042.1"/>
    </source>
</evidence>
<organism evidence="1 2">
    <name type="scientific">Helianthus annuus</name>
    <name type="common">Common sunflower</name>
    <dbReference type="NCBI Taxonomy" id="4232"/>
    <lineage>
        <taxon>Eukaryota</taxon>
        <taxon>Viridiplantae</taxon>
        <taxon>Streptophyta</taxon>
        <taxon>Embryophyta</taxon>
        <taxon>Tracheophyta</taxon>
        <taxon>Spermatophyta</taxon>
        <taxon>Magnoliopsida</taxon>
        <taxon>eudicotyledons</taxon>
        <taxon>Gunneridae</taxon>
        <taxon>Pentapetalae</taxon>
        <taxon>asterids</taxon>
        <taxon>campanulids</taxon>
        <taxon>Asterales</taxon>
        <taxon>Asteraceae</taxon>
        <taxon>Asteroideae</taxon>
        <taxon>Heliantheae alliance</taxon>
        <taxon>Heliantheae</taxon>
        <taxon>Helianthus</taxon>
    </lineage>
</organism>
<dbReference type="Proteomes" id="UP000215914">
    <property type="component" value="Chromosome 15"/>
</dbReference>
<sequence length="100" mass="11243">MKDYIVKKSGCVCRRDGLCHYFPLQIPNFLVNHSSSPIQSPFSYIHLNLLRSTSAIDARHPIRWLNKWLALISASTVSENVQASSLQLPPQPPPPPLPLK</sequence>
<keyword evidence="2" id="KW-1185">Reference proteome</keyword>
<evidence type="ECO:0000313" key="2">
    <source>
        <dbReference type="Proteomes" id="UP000215914"/>
    </source>
</evidence>
<reference evidence="2" key="1">
    <citation type="journal article" date="2017" name="Nature">
        <title>The sunflower genome provides insights into oil metabolism, flowering and Asterid evolution.</title>
        <authorList>
            <person name="Badouin H."/>
            <person name="Gouzy J."/>
            <person name="Grassa C.J."/>
            <person name="Murat F."/>
            <person name="Staton S.E."/>
            <person name="Cottret L."/>
            <person name="Lelandais-Briere C."/>
            <person name="Owens G.L."/>
            <person name="Carrere S."/>
            <person name="Mayjonade B."/>
            <person name="Legrand L."/>
            <person name="Gill N."/>
            <person name="Kane N.C."/>
            <person name="Bowers J.E."/>
            <person name="Hubner S."/>
            <person name="Bellec A."/>
            <person name="Berard A."/>
            <person name="Berges H."/>
            <person name="Blanchet N."/>
            <person name="Boniface M.C."/>
            <person name="Brunel D."/>
            <person name="Catrice O."/>
            <person name="Chaidir N."/>
            <person name="Claudel C."/>
            <person name="Donnadieu C."/>
            <person name="Faraut T."/>
            <person name="Fievet G."/>
            <person name="Helmstetter N."/>
            <person name="King M."/>
            <person name="Knapp S.J."/>
            <person name="Lai Z."/>
            <person name="Le Paslier M.C."/>
            <person name="Lippi Y."/>
            <person name="Lorenzon L."/>
            <person name="Mandel J.R."/>
            <person name="Marage G."/>
            <person name="Marchand G."/>
            <person name="Marquand E."/>
            <person name="Bret-Mestries E."/>
            <person name="Morien E."/>
            <person name="Nambeesan S."/>
            <person name="Nguyen T."/>
            <person name="Pegot-Espagnet P."/>
            <person name="Pouilly N."/>
            <person name="Raftis F."/>
            <person name="Sallet E."/>
            <person name="Schiex T."/>
            <person name="Thomas J."/>
            <person name="Vandecasteele C."/>
            <person name="Vares D."/>
            <person name="Vear F."/>
            <person name="Vautrin S."/>
            <person name="Crespi M."/>
            <person name="Mangin B."/>
            <person name="Burke J.M."/>
            <person name="Salse J."/>
            <person name="Munos S."/>
            <person name="Vincourt P."/>
            <person name="Rieseberg L.H."/>
            <person name="Langlade N.B."/>
        </authorList>
    </citation>
    <scope>NUCLEOTIDE SEQUENCE [LARGE SCALE GENOMIC DNA]</scope>
    <source>
        <strain evidence="2">cv. SF193</strain>
    </source>
</reference>
<gene>
    <name evidence="1" type="ORF">HannXRQ_Chr15g0489751</name>
</gene>
<protein>
    <submittedName>
        <fullName evidence="1">Uncharacterized protein</fullName>
    </submittedName>
</protein>
<dbReference type="AlphaFoldDB" id="A0A251SBX6"/>
<proteinExistence type="predicted"/>
<dbReference type="EMBL" id="CM007904">
    <property type="protein sequence ID" value="OTF96042.1"/>
    <property type="molecule type" value="Genomic_DNA"/>
</dbReference>
<dbReference type="InParanoid" id="A0A251SBX6"/>
<accession>A0A251SBX6</accession>
<name>A0A251SBX6_HELAN</name>